<keyword evidence="6" id="KW-1185">Reference proteome</keyword>
<evidence type="ECO:0000256" key="4">
    <source>
        <dbReference type="SAM" id="MobiDB-lite"/>
    </source>
</evidence>
<feature type="compositionally biased region" description="Basic and acidic residues" evidence="4">
    <location>
        <begin position="170"/>
        <end position="205"/>
    </location>
</feature>
<gene>
    <name evidence="7" type="primary">LOC106461877</name>
</gene>
<feature type="domain" description="Fork-head" evidence="5">
    <location>
        <begin position="69"/>
        <end position="163"/>
    </location>
</feature>
<evidence type="ECO:0000259" key="5">
    <source>
        <dbReference type="PROSITE" id="PS50039"/>
    </source>
</evidence>
<dbReference type="Gene3D" id="1.10.10.10">
    <property type="entry name" value="Winged helix-like DNA-binding domain superfamily/Winged helix DNA-binding domain"/>
    <property type="match status" value="1"/>
</dbReference>
<feature type="compositionally biased region" description="Polar residues" evidence="4">
    <location>
        <begin position="228"/>
        <end position="246"/>
    </location>
</feature>
<feature type="compositionally biased region" description="Low complexity" evidence="4">
    <location>
        <begin position="299"/>
        <end position="315"/>
    </location>
</feature>
<dbReference type="InterPro" id="IPR047514">
    <property type="entry name" value="FH_FOXL1"/>
</dbReference>
<name>A0ABM1B8X1_LIMPO</name>
<dbReference type="PRINTS" id="PR00053">
    <property type="entry name" value="FORKHEAD"/>
</dbReference>
<dbReference type="InterPro" id="IPR036390">
    <property type="entry name" value="WH_DNA-bd_sf"/>
</dbReference>
<keyword evidence="1 3" id="KW-0238">DNA-binding</keyword>
<dbReference type="InterPro" id="IPR018122">
    <property type="entry name" value="TF_fork_head_CS_1"/>
</dbReference>
<dbReference type="Proteomes" id="UP000694941">
    <property type="component" value="Unplaced"/>
</dbReference>
<dbReference type="Pfam" id="PF00250">
    <property type="entry name" value="Forkhead"/>
    <property type="match status" value="1"/>
</dbReference>
<dbReference type="InterPro" id="IPR050211">
    <property type="entry name" value="FOX_domain-containing"/>
</dbReference>
<dbReference type="CDD" id="cd20027">
    <property type="entry name" value="FH_FOXL1"/>
    <property type="match status" value="1"/>
</dbReference>
<reference evidence="7" key="1">
    <citation type="submission" date="2025-08" db="UniProtKB">
        <authorList>
            <consortium name="RefSeq"/>
        </authorList>
    </citation>
    <scope>IDENTIFICATION</scope>
    <source>
        <tissue evidence="7">Muscle</tissue>
    </source>
</reference>
<evidence type="ECO:0000256" key="2">
    <source>
        <dbReference type="ARBA" id="ARBA00023242"/>
    </source>
</evidence>
<dbReference type="SUPFAM" id="SSF46785">
    <property type="entry name" value="Winged helix' DNA-binding domain"/>
    <property type="match status" value="1"/>
</dbReference>
<dbReference type="PANTHER" id="PTHR11829">
    <property type="entry name" value="FORKHEAD BOX PROTEIN"/>
    <property type="match status" value="1"/>
</dbReference>
<organism evidence="6 7">
    <name type="scientific">Limulus polyphemus</name>
    <name type="common">Atlantic horseshoe crab</name>
    <dbReference type="NCBI Taxonomy" id="6850"/>
    <lineage>
        <taxon>Eukaryota</taxon>
        <taxon>Metazoa</taxon>
        <taxon>Ecdysozoa</taxon>
        <taxon>Arthropoda</taxon>
        <taxon>Chelicerata</taxon>
        <taxon>Merostomata</taxon>
        <taxon>Xiphosura</taxon>
        <taxon>Limulidae</taxon>
        <taxon>Limulus</taxon>
    </lineage>
</organism>
<comment type="subcellular location">
    <subcellularLocation>
        <location evidence="3">Nucleus</location>
    </subcellularLocation>
</comment>
<dbReference type="PROSITE" id="PS00658">
    <property type="entry name" value="FORK_HEAD_2"/>
    <property type="match status" value="1"/>
</dbReference>
<dbReference type="GeneID" id="106461877"/>
<accession>A0ABM1B8X1</accession>
<feature type="DNA-binding region" description="Fork-head" evidence="3">
    <location>
        <begin position="69"/>
        <end position="163"/>
    </location>
</feature>
<dbReference type="PANTHER" id="PTHR11829:SF388">
    <property type="entry name" value="FORK HEAD DOMAIN-CONTAINING PROTEIN L1-RELATED"/>
    <property type="match status" value="1"/>
</dbReference>
<feature type="region of interest" description="Disordered" evidence="4">
    <location>
        <begin position="296"/>
        <end position="315"/>
    </location>
</feature>
<dbReference type="RefSeq" id="XP_013777196.1">
    <property type="nucleotide sequence ID" value="XM_013921742.2"/>
</dbReference>
<dbReference type="InterPro" id="IPR030456">
    <property type="entry name" value="TF_fork_head_CS_2"/>
</dbReference>
<feature type="region of interest" description="Disordered" evidence="4">
    <location>
        <begin position="38"/>
        <end position="61"/>
    </location>
</feature>
<dbReference type="InterPro" id="IPR036388">
    <property type="entry name" value="WH-like_DNA-bd_sf"/>
</dbReference>
<proteinExistence type="predicted"/>
<dbReference type="PROSITE" id="PS50039">
    <property type="entry name" value="FORK_HEAD_3"/>
    <property type="match status" value="1"/>
</dbReference>
<evidence type="ECO:0000256" key="3">
    <source>
        <dbReference type="PROSITE-ProRule" id="PRU00089"/>
    </source>
</evidence>
<protein>
    <submittedName>
        <fullName evidence="7">Forkhead box C1-A-like</fullName>
    </submittedName>
</protein>
<dbReference type="SMART" id="SM00339">
    <property type="entry name" value="FH"/>
    <property type="match status" value="1"/>
</dbReference>
<evidence type="ECO:0000313" key="6">
    <source>
        <dbReference type="Proteomes" id="UP000694941"/>
    </source>
</evidence>
<keyword evidence="2 3" id="KW-0539">Nucleus</keyword>
<sequence length="543" mass="59829">MHPLYGENQNYYHYAGYPPMAMNSMIHSNNGVLPQQVLPDHYSNPRLRHSPYPPLTQHPSQPAVKDMVKPPYSYIALIAMAIQNSPEKKITLNGIYQFIMNRFPFYRENKQGWQNSIRHNLSLNECFLKIPRDDKKPGKGSYWTLDPDSVNMFDNGSYLRRRRRFKKKNALLERQDGEGSKTAPEKQLKSESGGKREENPANKDPIRRKKGLKDTQPDQREHSDKTKNTVNSNHNTSTGENDTVLNVSGARFQLSPASVSPPSDIHLFKKSPKSEPLEDFGLPSCMQQRSRNCEYETKLNNSSTGSPSSTLLSNTLSEDSLDSTCAGNFTVSTLMSPREQSPVIGSVSSADSSPGLVNSAAQNETLMLPYSRKTMYSCGVMGNFPACNGSPSAVDYSCTASPGVYQTDNTGLCPALENLSSAHESCNQTGTATGHCFGPNSGLLAGMSVQEPYASSDRNMSVSNSWYSLVPVSESTVSADQAFSSEVFSTVNGFSCVRDMFESQRLLATTSSVNPSCQMNFTSGIGTYPARSVTSNYYDCGRF</sequence>
<dbReference type="InterPro" id="IPR001766">
    <property type="entry name" value="Fork_head_dom"/>
</dbReference>
<evidence type="ECO:0000313" key="7">
    <source>
        <dbReference type="RefSeq" id="XP_013777196.1"/>
    </source>
</evidence>
<feature type="region of interest" description="Disordered" evidence="4">
    <location>
        <begin position="169"/>
        <end position="284"/>
    </location>
</feature>
<feature type="compositionally biased region" description="Basic and acidic residues" evidence="4">
    <location>
        <begin position="212"/>
        <end position="227"/>
    </location>
</feature>
<dbReference type="PROSITE" id="PS00657">
    <property type="entry name" value="FORK_HEAD_1"/>
    <property type="match status" value="1"/>
</dbReference>
<evidence type="ECO:0000256" key="1">
    <source>
        <dbReference type="ARBA" id="ARBA00023125"/>
    </source>
</evidence>